<evidence type="ECO:0000256" key="4">
    <source>
        <dbReference type="ARBA" id="ARBA00011738"/>
    </source>
</evidence>
<comment type="subunit">
    <text evidence="4 9">Homodimer.</text>
</comment>
<dbReference type="AlphaFoldDB" id="A0A0R1UVB4"/>
<keyword evidence="7 9" id="KW-0378">Hydrolase</keyword>
<dbReference type="Proteomes" id="UP000051166">
    <property type="component" value="Unassembled WGS sequence"/>
</dbReference>
<dbReference type="EC" id="3.4.14.11" evidence="9"/>
<gene>
    <name evidence="9" type="primary">pepX</name>
    <name evidence="12" type="ORF">FD50_GL001978</name>
</gene>
<dbReference type="STRING" id="1423801.FD50_GL001978"/>
<evidence type="ECO:0000256" key="1">
    <source>
        <dbReference type="ARBA" id="ARBA00000123"/>
    </source>
</evidence>
<evidence type="ECO:0000259" key="11">
    <source>
        <dbReference type="SMART" id="SM00940"/>
    </source>
</evidence>
<evidence type="ECO:0000313" key="13">
    <source>
        <dbReference type="Proteomes" id="UP000051166"/>
    </source>
</evidence>
<dbReference type="EMBL" id="AZFQ01000054">
    <property type="protein sequence ID" value="KRL97030.1"/>
    <property type="molecule type" value="Genomic_DNA"/>
</dbReference>
<dbReference type="Gene3D" id="3.40.50.1820">
    <property type="entry name" value="alpha/beta hydrolase"/>
    <property type="match status" value="1"/>
</dbReference>
<evidence type="ECO:0000256" key="7">
    <source>
        <dbReference type="ARBA" id="ARBA00022801"/>
    </source>
</evidence>
<reference evidence="12 13" key="1">
    <citation type="journal article" date="2015" name="Genome Announc.">
        <title>Expanding the biotechnology potential of lactobacilli through comparative genomics of 213 strains and associated genera.</title>
        <authorList>
            <person name="Sun Z."/>
            <person name="Harris H.M."/>
            <person name="McCann A."/>
            <person name="Guo C."/>
            <person name="Argimon S."/>
            <person name="Zhang W."/>
            <person name="Yang X."/>
            <person name="Jeffery I.B."/>
            <person name="Cooney J.C."/>
            <person name="Kagawa T.F."/>
            <person name="Liu W."/>
            <person name="Song Y."/>
            <person name="Salvetti E."/>
            <person name="Wrobel A."/>
            <person name="Rasinkangas P."/>
            <person name="Parkhill J."/>
            <person name="Rea M.C."/>
            <person name="O'Sullivan O."/>
            <person name="Ritari J."/>
            <person name="Douillard F.P."/>
            <person name="Paul Ross R."/>
            <person name="Yang R."/>
            <person name="Briner A.E."/>
            <person name="Felis G.E."/>
            <person name="de Vos W.M."/>
            <person name="Barrangou R."/>
            <person name="Klaenhammer T.R."/>
            <person name="Caufield P.W."/>
            <person name="Cui Y."/>
            <person name="Zhang H."/>
            <person name="O'Toole P.W."/>
        </authorList>
    </citation>
    <scope>NUCLEOTIDE SEQUENCE [LARGE SCALE GENOMIC DNA]</scope>
    <source>
        <strain evidence="12 13">DSM 16230</strain>
    </source>
</reference>
<dbReference type="PATRIC" id="fig|1423801.4.peg.2022"/>
<dbReference type="SUPFAM" id="SSF81761">
    <property type="entry name" value="X-Prolyl dipeptidyl aminopeptidase PepX, N-terminal domain"/>
    <property type="match status" value="1"/>
</dbReference>
<dbReference type="InterPro" id="IPR013736">
    <property type="entry name" value="Xaa-Pro_dipept_C"/>
</dbReference>
<dbReference type="InterPro" id="IPR008252">
    <property type="entry name" value="Pept_S15_Xpro"/>
</dbReference>
<dbReference type="GeneID" id="98309198"/>
<protein>
    <recommendedName>
        <fullName evidence="9">Xaa-Pro dipeptidyl-peptidase</fullName>
        <ecNumber evidence="9">3.4.14.11</ecNumber>
    </recommendedName>
    <alternativeName>
        <fullName evidence="9">X-Pro dipeptidyl-peptidase</fullName>
    </alternativeName>
    <alternativeName>
        <fullName evidence="9">X-prolyl-dipeptidyl aminopeptidase</fullName>
        <shortName evidence="9">X-PDAP</shortName>
    </alternativeName>
</protein>
<comment type="catalytic activity">
    <reaction evidence="1 9">
        <text>Hydrolyzes Xaa-Pro-|- bonds to release unblocked, N-terminal dipeptides from substrates including Ala-Pro-|-p-nitroanilide and (sequentially) Tyr-Pro-|-Phe-Pro-|-Gly-Pro-|-Ile.</text>
        <dbReference type="EC" id="3.4.14.11"/>
    </reaction>
</comment>
<dbReference type="GO" id="GO:0005737">
    <property type="term" value="C:cytoplasm"/>
    <property type="evidence" value="ECO:0007669"/>
    <property type="project" value="UniProtKB-SubCell"/>
</dbReference>
<dbReference type="Gene3D" id="2.60.120.260">
    <property type="entry name" value="Galactose-binding domain-like"/>
    <property type="match status" value="1"/>
</dbReference>
<dbReference type="SUPFAM" id="SSF49785">
    <property type="entry name" value="Galactose-binding domain-like"/>
    <property type="match status" value="1"/>
</dbReference>
<dbReference type="InterPro" id="IPR000383">
    <property type="entry name" value="Xaa-Pro-like_dom"/>
</dbReference>
<accession>A0A0R1UVB4</accession>
<dbReference type="PANTHER" id="PTHR43056:SF10">
    <property type="entry name" value="COCE_NOND FAMILY, PUTATIVE (AFU_ORTHOLOGUE AFUA_7G00600)-RELATED"/>
    <property type="match status" value="1"/>
</dbReference>
<dbReference type="GO" id="GO:0004177">
    <property type="term" value="F:aminopeptidase activity"/>
    <property type="evidence" value="ECO:0007669"/>
    <property type="project" value="UniProtKB-KW"/>
</dbReference>
<dbReference type="Gene3D" id="1.10.246.70">
    <property type="match status" value="1"/>
</dbReference>
<dbReference type="InterPro" id="IPR015251">
    <property type="entry name" value="PepX_N_dom"/>
</dbReference>
<keyword evidence="5 9" id="KW-0031">Aminopeptidase</keyword>
<dbReference type="RefSeq" id="WP_056961860.1">
    <property type="nucleotide sequence ID" value="NZ_AZFQ01000054.1"/>
</dbReference>
<dbReference type="GO" id="GO:0008239">
    <property type="term" value="F:dipeptidyl-peptidase activity"/>
    <property type="evidence" value="ECO:0007669"/>
    <property type="project" value="UniProtKB-UniRule"/>
</dbReference>
<evidence type="ECO:0000313" key="12">
    <source>
        <dbReference type="EMBL" id="KRL97030.1"/>
    </source>
</evidence>
<feature type="active site" description="Charge relay system" evidence="9">
    <location>
        <position position="371"/>
    </location>
</feature>
<dbReference type="PRINTS" id="PR00923">
    <property type="entry name" value="LACTOPTASE"/>
</dbReference>
<keyword evidence="13" id="KW-1185">Reference proteome</keyword>
<feature type="active site" description="Charge relay system" evidence="9">
    <location>
        <position position="522"/>
    </location>
</feature>
<comment type="function">
    <text evidence="2 9">Removes N-terminal dipeptides sequentially from polypeptides having unsubstituted N-termini provided that the penultimate residue is proline.</text>
</comment>
<dbReference type="SUPFAM" id="SSF53474">
    <property type="entry name" value="alpha/beta-Hydrolases"/>
    <property type="match status" value="1"/>
</dbReference>
<evidence type="ECO:0000256" key="3">
    <source>
        <dbReference type="ARBA" id="ARBA00010819"/>
    </source>
</evidence>
<dbReference type="InterPro" id="IPR008979">
    <property type="entry name" value="Galactose-bd-like_sf"/>
</dbReference>
<feature type="active site" description="Charge relay system" evidence="9">
    <location>
        <position position="491"/>
    </location>
</feature>
<name>A0A0R1UVB4_9LACO</name>
<organism evidence="12 13">
    <name type="scientific">Liquorilactobacillus satsumensis DSM 16230 = JCM 12392</name>
    <dbReference type="NCBI Taxonomy" id="1423801"/>
    <lineage>
        <taxon>Bacteria</taxon>
        <taxon>Bacillati</taxon>
        <taxon>Bacillota</taxon>
        <taxon>Bacilli</taxon>
        <taxon>Lactobacillales</taxon>
        <taxon>Lactobacillaceae</taxon>
        <taxon>Liquorilactobacillus</taxon>
    </lineage>
</organism>
<evidence type="ECO:0000259" key="10">
    <source>
        <dbReference type="SMART" id="SM00939"/>
    </source>
</evidence>
<dbReference type="Pfam" id="PF08530">
    <property type="entry name" value="PepX_C"/>
    <property type="match status" value="1"/>
</dbReference>
<keyword evidence="9" id="KW-0963">Cytoplasm</keyword>
<evidence type="ECO:0000256" key="8">
    <source>
        <dbReference type="ARBA" id="ARBA00022825"/>
    </source>
</evidence>
<comment type="subcellular location">
    <subcellularLocation>
        <location evidence="9">Cytoplasm</location>
    </subcellularLocation>
</comment>
<evidence type="ECO:0000256" key="5">
    <source>
        <dbReference type="ARBA" id="ARBA00022438"/>
    </source>
</evidence>
<dbReference type="Pfam" id="PF09168">
    <property type="entry name" value="PepX_N"/>
    <property type="match status" value="1"/>
</dbReference>
<proteinExistence type="inferred from homology"/>
<evidence type="ECO:0000256" key="2">
    <source>
        <dbReference type="ARBA" id="ARBA00003997"/>
    </source>
</evidence>
<comment type="similarity">
    <text evidence="3 9">Belongs to the peptidase S15 family.</text>
</comment>
<keyword evidence="6 9" id="KW-0645">Protease</keyword>
<dbReference type="SMART" id="SM00940">
    <property type="entry name" value="PepX_N"/>
    <property type="match status" value="1"/>
</dbReference>
<evidence type="ECO:0000256" key="9">
    <source>
        <dbReference type="HAMAP-Rule" id="MF_00698"/>
    </source>
</evidence>
<sequence length="810" mass="91838">MRNNQFAHLKVPYPQKLTELQTIQYIDETLLEEKNLNRCWQKLLEKAFPQAHSASSKAQKLAGLLATAQKDVPTFLQTDSLSLTVFYNVALQLLGFLPAEDFSLETPLHDMEKIGLFHATQLESTKDLFSAWYDLLCTHTKNGQVFLDDLAAQGYFVPLSTNCTQPLFFNGKAQPIFDTTKLVHETAYVETDLDTDNDGARDLIKVDFIRPSETNHGLKVPAVYTASPYNQGTNDQAADKLMHSMNTPLVHKTPTHLTYEQLRFKSPKTPLPERRKIKGTTSEAEETFSSEFTYSLNDYLLARGFAAVYASGIGTKDSDGVQTCGSPAETAATIAVIEWLNGKRVAFTNKTDHIALKAWWCTGSVAMTGKSYLGTLATAAATSGVAGLKTIISEAAISSWYDYYRENGLVASPGGFPGEDADVLALECFSRKKQPGDYLKVKAEFNRTLTQITHEQDRKSGNYNSFWDARNYLNNTKNITADIFMVHGLNDWNVKPRNVYHLWQALKELPVRQKLILHQGQHIYINNFRSLDFTDMINLWLTYKLYQLDNHAAELLPTVIVQDNLEPEKWTEYTDWESSQAHKQTLWLQPHELTSTLSAVRPGAATFKDHLNTEAFNYYQKNPAIWRKDLLLPENSPLKANRLLFRTASLQHELLLRGTPEVTVKVAVNKDHGMLSFMLVDYGLAKRLGTTPQVIARKALDRGYHWQQEDLVEFELEKATPWKMISLGHINLQNRHFAWQNDELSPNEFYPVTLKLQPTFYRLAVGHQLGLVVYSTDMGITIRPNEDLAYSLQFGESCLRLQMTSTHLDQ</sequence>
<keyword evidence="8 9" id="KW-0720">Serine protease</keyword>
<dbReference type="GO" id="GO:0006508">
    <property type="term" value="P:proteolysis"/>
    <property type="evidence" value="ECO:0007669"/>
    <property type="project" value="UniProtKB-KW"/>
</dbReference>
<dbReference type="Pfam" id="PF02129">
    <property type="entry name" value="Peptidase_S15"/>
    <property type="match status" value="1"/>
</dbReference>
<dbReference type="SMART" id="SM00939">
    <property type="entry name" value="PepX_C"/>
    <property type="match status" value="1"/>
</dbReference>
<comment type="caution">
    <text evidence="12">The sequence shown here is derived from an EMBL/GenBank/DDBJ whole genome shotgun (WGS) entry which is preliminary data.</text>
</comment>
<dbReference type="HAMAP" id="MF_00698">
    <property type="entry name" value="Aminopeptidase_S15"/>
    <property type="match status" value="1"/>
</dbReference>
<dbReference type="InterPro" id="IPR029058">
    <property type="entry name" value="AB_hydrolase_fold"/>
</dbReference>
<dbReference type="OrthoDB" id="319764at2"/>
<dbReference type="PANTHER" id="PTHR43056">
    <property type="entry name" value="PEPTIDASE S9 PROLYL OLIGOPEPTIDASE"/>
    <property type="match status" value="1"/>
</dbReference>
<feature type="domain" description="X-Prolyl dipeptidyl aminopeptidase PepX N-terminal" evidence="11">
    <location>
        <begin position="1"/>
        <end position="155"/>
    </location>
</feature>
<dbReference type="InterPro" id="IPR036313">
    <property type="entry name" value="PepX_N_dom_sf"/>
</dbReference>
<evidence type="ECO:0000256" key="6">
    <source>
        <dbReference type="ARBA" id="ARBA00022670"/>
    </source>
</evidence>
<feature type="domain" description="Xaa-Pro dipeptidyl-peptidase C-terminal" evidence="10">
    <location>
        <begin position="538"/>
        <end position="800"/>
    </location>
</feature>
<dbReference type="InterPro" id="IPR050585">
    <property type="entry name" value="Xaa-Pro_dipeptidyl-ppase/CocE"/>
</dbReference>
<dbReference type="GO" id="GO:0008236">
    <property type="term" value="F:serine-type peptidase activity"/>
    <property type="evidence" value="ECO:0007669"/>
    <property type="project" value="UniProtKB-KW"/>
</dbReference>
<dbReference type="NCBIfam" id="NF003781">
    <property type="entry name" value="PRK05371.1-2"/>
    <property type="match status" value="1"/>
</dbReference>